<dbReference type="PROSITE" id="PS00018">
    <property type="entry name" value="EF_HAND_1"/>
    <property type="match status" value="1"/>
</dbReference>
<dbReference type="AlphaFoldDB" id="A0A443QW28"/>
<comment type="similarity">
    <text evidence="1">Belongs to the PPP phosphatase family.</text>
</comment>
<reference evidence="5" key="2">
    <citation type="submission" date="2018-11" db="EMBL/GenBank/DDBJ databases">
        <title>Trombidioid mite genomics.</title>
        <authorList>
            <person name="Dong X."/>
        </authorList>
    </citation>
    <scope>NUCLEOTIDE SEQUENCE</scope>
    <source>
        <strain evidence="5">UoL-WK</strain>
    </source>
</reference>
<feature type="domain" description="EF-hand" evidence="4">
    <location>
        <begin position="321"/>
        <end position="356"/>
    </location>
</feature>
<feature type="region of interest" description="Disordered" evidence="3">
    <location>
        <begin position="1"/>
        <end position="33"/>
    </location>
</feature>
<dbReference type="PROSITE" id="PS50222">
    <property type="entry name" value="EF_HAND_2"/>
    <property type="match status" value="1"/>
</dbReference>
<dbReference type="EMBL" id="NCKU01003602">
    <property type="protein sequence ID" value="RWS07206.1"/>
    <property type="molecule type" value="Genomic_DNA"/>
</dbReference>
<dbReference type="GO" id="GO:0005737">
    <property type="term" value="C:cytoplasm"/>
    <property type="evidence" value="ECO:0007669"/>
    <property type="project" value="TreeGrafter"/>
</dbReference>
<dbReference type="STRING" id="1965070.A0A443QW28"/>
<dbReference type="Pfam" id="PF00149">
    <property type="entry name" value="Metallophos"/>
    <property type="match status" value="1"/>
</dbReference>
<evidence type="ECO:0000259" key="4">
    <source>
        <dbReference type="PROSITE" id="PS50222"/>
    </source>
</evidence>
<dbReference type="InterPro" id="IPR011992">
    <property type="entry name" value="EF-hand-dom_pair"/>
</dbReference>
<evidence type="ECO:0000256" key="1">
    <source>
        <dbReference type="ARBA" id="ARBA00008294"/>
    </source>
</evidence>
<dbReference type="PANTHER" id="PTHR11668:SF496">
    <property type="entry name" value="SERINE_THREONINE-PROTEIN PHOSPHATASE"/>
    <property type="match status" value="1"/>
</dbReference>
<protein>
    <submittedName>
        <fullName evidence="5">Calcineurin-like protein phosphoesterase</fullName>
    </submittedName>
</protein>
<evidence type="ECO:0000313" key="6">
    <source>
        <dbReference type="EMBL" id="RWS07217.1"/>
    </source>
</evidence>
<dbReference type="OrthoDB" id="6493488at2759"/>
<accession>A0A443QW28</accession>
<keyword evidence="2" id="KW-0106">Calcium</keyword>
<gene>
    <name evidence="6" type="ORF">B4U79_00778</name>
    <name evidence="5" type="ORF">B4U79_11629</name>
</gene>
<dbReference type="Gene3D" id="1.10.238.10">
    <property type="entry name" value="EF-hand"/>
    <property type="match status" value="1"/>
</dbReference>
<evidence type="ECO:0000313" key="7">
    <source>
        <dbReference type="Proteomes" id="UP000285301"/>
    </source>
</evidence>
<evidence type="ECO:0000256" key="3">
    <source>
        <dbReference type="SAM" id="MobiDB-lite"/>
    </source>
</evidence>
<dbReference type="SUPFAM" id="SSF56300">
    <property type="entry name" value="Metallo-dependent phosphatases"/>
    <property type="match status" value="1"/>
</dbReference>
<organism evidence="5 7">
    <name type="scientific">Dinothrombium tinctorium</name>
    <dbReference type="NCBI Taxonomy" id="1965070"/>
    <lineage>
        <taxon>Eukaryota</taxon>
        <taxon>Metazoa</taxon>
        <taxon>Ecdysozoa</taxon>
        <taxon>Arthropoda</taxon>
        <taxon>Chelicerata</taxon>
        <taxon>Arachnida</taxon>
        <taxon>Acari</taxon>
        <taxon>Acariformes</taxon>
        <taxon>Trombidiformes</taxon>
        <taxon>Prostigmata</taxon>
        <taxon>Anystina</taxon>
        <taxon>Parasitengona</taxon>
        <taxon>Trombidioidea</taxon>
        <taxon>Trombidiidae</taxon>
        <taxon>Dinothrombium</taxon>
    </lineage>
</organism>
<proteinExistence type="inferred from homology"/>
<dbReference type="GO" id="GO:0005634">
    <property type="term" value="C:nucleus"/>
    <property type="evidence" value="ECO:0007669"/>
    <property type="project" value="TreeGrafter"/>
</dbReference>
<dbReference type="InterPro" id="IPR018247">
    <property type="entry name" value="EF_Hand_1_Ca_BS"/>
</dbReference>
<sequence>MGVKKEKSLTKSIGFPSARRSPSLESHQQSGTGGHIIATHETSALTPEGGTPPEAFGQNLYDCCSFVIVCPKHKNIAISCSERARGLWLPFIALKQSDTWKNASIGGVSYILGHGDLAAFSQLPAVPFTQPELIQILRIQLPHLQRFITRITFACRVTHNTTEWICCQNDNRIHWINADDVMNGNVERLWGPEPYLLGEKAFAGVNTAREIVEVSLEDAMCFLPRNPPRTKEEEMLKSAVFLEKDILKLYSDFLQHCFPSQYMSYASFIDFMARIGWHPTDIRLHPIFRAFNYKATGYLSFHELLLGLGAMDQATQHGGHPGELRCGYIFRYYDVNNDGILDYADIVRMTSDIFRGKDMEADDATVEKETKHRLQAIGLKPNDGMQFGAFLHAVGAFTFRGTSVLFRSPIATLQQLAAKRTYDSIPTIVGSPALARRRTRGSCVMCRPKQYKLAVHSVRLDFNGRVTDPRPLIETEGKDVNFVVEDTFTESLRTFSRETVFNPNSGANNVLDILRQFDPIWSKRNPERRTWQSTDRNVLLNTITALCRQAEEIFTHETRCVKVNSPCFVLGDIHGNIADLMTYERNLWRMGPDMLAANYLFLGDYVDRGEYGVECVSYLFALKILAPDKYFLCRGNHEIRSIQKVFTFQKECITKYGTRIGPQIWEVINKVFDRMPICALVDETIYGAHGGIPTTVTKIDDLMKIPTPLQEPEGESPAAWEVMWNDPMNPSDFNELAEFMKVKTENIHGFLTNTKRGTAFYFTEEAVNNFLDTNGLTHILRGHEVMPLGYKFHMGGKVCTVFSSSNYCGGSNEAASIYLDGERMRVIRLETSGSNYF</sequence>
<dbReference type="GO" id="GO:0004722">
    <property type="term" value="F:protein serine/threonine phosphatase activity"/>
    <property type="evidence" value="ECO:0007669"/>
    <property type="project" value="TreeGrafter"/>
</dbReference>
<reference evidence="5 7" key="1">
    <citation type="journal article" date="2018" name="Gigascience">
        <title>Genomes of trombidid mites reveal novel predicted allergens and laterally-transferred genes associated with secondary metabolism.</title>
        <authorList>
            <person name="Dong X."/>
            <person name="Chaisiri K."/>
            <person name="Xia D."/>
            <person name="Armstrong S.D."/>
            <person name="Fang Y."/>
            <person name="Donnelly M.J."/>
            <person name="Kadowaki T."/>
            <person name="McGarry J.W."/>
            <person name="Darby A.C."/>
            <person name="Makepeace B.L."/>
        </authorList>
    </citation>
    <scope>NUCLEOTIDE SEQUENCE [LARGE SCALE GENOMIC DNA]</scope>
    <source>
        <strain evidence="5">UoL-WK</strain>
    </source>
</reference>
<dbReference type="InterPro" id="IPR006186">
    <property type="entry name" value="Ser/Thr-sp_prot-phosphatase"/>
</dbReference>
<dbReference type="SUPFAM" id="SSF47473">
    <property type="entry name" value="EF-hand"/>
    <property type="match status" value="1"/>
</dbReference>
<name>A0A443QW28_9ACAR</name>
<dbReference type="Proteomes" id="UP000285301">
    <property type="component" value="Unassembled WGS sequence"/>
</dbReference>
<evidence type="ECO:0000313" key="5">
    <source>
        <dbReference type="EMBL" id="RWS07206.1"/>
    </source>
</evidence>
<evidence type="ECO:0000256" key="2">
    <source>
        <dbReference type="ARBA" id="ARBA00022837"/>
    </source>
</evidence>
<dbReference type="InterPro" id="IPR050341">
    <property type="entry name" value="PP1_catalytic_subunit"/>
</dbReference>
<dbReference type="PRINTS" id="PR00114">
    <property type="entry name" value="STPHPHTASE"/>
</dbReference>
<comment type="caution">
    <text evidence="5">The sequence shown here is derived from an EMBL/GenBank/DDBJ whole genome shotgun (WGS) entry which is preliminary data.</text>
</comment>
<dbReference type="InterPro" id="IPR004843">
    <property type="entry name" value="Calcineurin-like_PHP"/>
</dbReference>
<dbReference type="GO" id="GO:0005509">
    <property type="term" value="F:calcium ion binding"/>
    <property type="evidence" value="ECO:0007669"/>
    <property type="project" value="InterPro"/>
</dbReference>
<dbReference type="EMBL" id="NCKU01003600">
    <property type="protein sequence ID" value="RWS07217.1"/>
    <property type="molecule type" value="Genomic_DNA"/>
</dbReference>
<dbReference type="SMART" id="SM00156">
    <property type="entry name" value="PP2Ac"/>
    <property type="match status" value="1"/>
</dbReference>
<dbReference type="InterPro" id="IPR002048">
    <property type="entry name" value="EF_hand_dom"/>
</dbReference>
<dbReference type="PANTHER" id="PTHR11668">
    <property type="entry name" value="SERINE/THREONINE PROTEIN PHOSPHATASE"/>
    <property type="match status" value="1"/>
</dbReference>
<dbReference type="Gene3D" id="3.60.21.10">
    <property type="match status" value="1"/>
</dbReference>
<dbReference type="InterPro" id="IPR029052">
    <property type="entry name" value="Metallo-depent_PP-like"/>
</dbReference>
<keyword evidence="7" id="KW-1185">Reference proteome</keyword>